<dbReference type="InterPro" id="IPR035093">
    <property type="entry name" value="RelE/ParE_toxin_dom_sf"/>
</dbReference>
<dbReference type="GO" id="GO:0006401">
    <property type="term" value="P:RNA catabolic process"/>
    <property type="evidence" value="ECO:0007669"/>
    <property type="project" value="InterPro"/>
</dbReference>
<dbReference type="AlphaFoldDB" id="A0A2W4R2Q4"/>
<accession>A0A2W4R2Q4</accession>
<name>A0A2W4R2Q4_9GAMM</name>
<organism evidence="7 8">
    <name type="scientific">Candidatus Methylumidiphilus alinenensis</name>
    <dbReference type="NCBI Taxonomy" id="2202197"/>
    <lineage>
        <taxon>Bacteria</taxon>
        <taxon>Pseudomonadati</taxon>
        <taxon>Pseudomonadota</taxon>
        <taxon>Gammaproteobacteria</taxon>
        <taxon>Methylococcales</taxon>
        <taxon>Candidatus Methylumidiphilus</taxon>
    </lineage>
</organism>
<dbReference type="NCBIfam" id="TIGR02116">
    <property type="entry name" value="toxin_Txe_YoeB"/>
    <property type="match status" value="1"/>
</dbReference>
<evidence type="ECO:0000256" key="3">
    <source>
        <dbReference type="ARBA" id="ARBA00022722"/>
    </source>
</evidence>
<evidence type="ECO:0000313" key="8">
    <source>
        <dbReference type="Proteomes" id="UP000249396"/>
    </source>
</evidence>
<keyword evidence="4" id="KW-0255">Endonuclease</keyword>
<comment type="similarity">
    <text evidence="1">Belongs to the YoeB family.</text>
</comment>
<evidence type="ECO:0000256" key="4">
    <source>
        <dbReference type="ARBA" id="ARBA00022759"/>
    </source>
</evidence>
<dbReference type="Pfam" id="PF06769">
    <property type="entry name" value="YoeB_toxin"/>
    <property type="match status" value="1"/>
</dbReference>
<dbReference type="GO" id="GO:0004519">
    <property type="term" value="F:endonuclease activity"/>
    <property type="evidence" value="ECO:0007669"/>
    <property type="project" value="UniProtKB-KW"/>
</dbReference>
<dbReference type="PANTHER" id="PTHR38039">
    <property type="entry name" value="TOXIN YOEB"/>
    <property type="match status" value="1"/>
</dbReference>
<dbReference type="Gene3D" id="3.30.2310.20">
    <property type="entry name" value="RelE-like"/>
    <property type="match status" value="1"/>
</dbReference>
<proteinExistence type="inferred from homology"/>
<evidence type="ECO:0000256" key="1">
    <source>
        <dbReference type="ARBA" id="ARBA00008172"/>
    </source>
</evidence>
<comment type="caution">
    <text evidence="7">The sequence shown here is derived from an EMBL/GenBank/DDBJ whole genome shotgun (WGS) entry which is preliminary data.</text>
</comment>
<evidence type="ECO:0000256" key="2">
    <source>
        <dbReference type="ARBA" id="ARBA00022649"/>
    </source>
</evidence>
<dbReference type="SUPFAM" id="SSF143011">
    <property type="entry name" value="RelE-like"/>
    <property type="match status" value="1"/>
</dbReference>
<keyword evidence="5" id="KW-0378">Hydrolase</keyword>
<dbReference type="Proteomes" id="UP000249396">
    <property type="component" value="Unassembled WGS sequence"/>
</dbReference>
<evidence type="ECO:0000256" key="5">
    <source>
        <dbReference type="ARBA" id="ARBA00022801"/>
    </source>
</evidence>
<gene>
    <name evidence="7" type="ORF">DM484_16175</name>
</gene>
<keyword evidence="3" id="KW-0540">Nuclease</keyword>
<keyword evidence="2" id="KW-1277">Toxin-antitoxin system</keyword>
<dbReference type="InterPro" id="IPR009614">
    <property type="entry name" value="YoeB_toxin"/>
</dbReference>
<evidence type="ECO:0000256" key="6">
    <source>
        <dbReference type="ARBA" id="ARBA00030388"/>
    </source>
</evidence>
<dbReference type="PANTHER" id="PTHR38039:SF1">
    <property type="entry name" value="TOXIN YOEB"/>
    <property type="match status" value="1"/>
</dbReference>
<reference evidence="7 8" key="1">
    <citation type="journal article" date="2018" name="Aquat. Microb. Ecol.">
        <title>Gammaproteobacterial methanotrophs dominate.</title>
        <authorList>
            <person name="Rissanen A.J."/>
            <person name="Saarenheimo J."/>
            <person name="Tiirola M."/>
            <person name="Peura S."/>
            <person name="Aalto S.L."/>
            <person name="Karvinen A."/>
            <person name="Nykanen H."/>
        </authorList>
    </citation>
    <scope>NUCLEOTIDE SEQUENCE [LARGE SCALE GENOMIC DNA]</scope>
    <source>
        <strain evidence="7">AMbin10</strain>
    </source>
</reference>
<dbReference type="EMBL" id="QJPH01000357">
    <property type="protein sequence ID" value="PZN76589.1"/>
    <property type="molecule type" value="Genomic_DNA"/>
</dbReference>
<evidence type="ECO:0000313" key="7">
    <source>
        <dbReference type="EMBL" id="PZN76589.1"/>
    </source>
</evidence>
<dbReference type="GO" id="GO:0016787">
    <property type="term" value="F:hydrolase activity"/>
    <property type="evidence" value="ECO:0007669"/>
    <property type="project" value="UniProtKB-KW"/>
</dbReference>
<sequence>MASKKSKNKNQAKNGVVSFTPNAWDEYLLWQKENPKIVDEINNLIEECRRNPFKGTGKPEPLKGNLTGFWSRRITNEHRLVYLPEDETIYVVSCRYHY</sequence>
<protein>
    <recommendedName>
        <fullName evidence="6">Putative mRNA interferase YoeB</fullName>
    </recommendedName>
</protein>